<evidence type="ECO:0000256" key="3">
    <source>
        <dbReference type="ARBA" id="ARBA00022448"/>
    </source>
</evidence>
<evidence type="ECO:0000256" key="8">
    <source>
        <dbReference type="ARBA" id="ARBA00023065"/>
    </source>
</evidence>
<gene>
    <name evidence="15" type="ORF">B0A50_03769</name>
</gene>
<feature type="compositionally biased region" description="Basic and acidic residues" evidence="11">
    <location>
        <begin position="631"/>
        <end position="663"/>
    </location>
</feature>
<dbReference type="FunFam" id="1.20.1530.20:FF:000015">
    <property type="entry name" value="Na(+)/H(+) antiporter 2"/>
    <property type="match status" value="1"/>
</dbReference>
<evidence type="ECO:0000256" key="12">
    <source>
        <dbReference type="SAM" id="Phobius"/>
    </source>
</evidence>
<reference evidence="15 16" key="1">
    <citation type="submission" date="2017-03" db="EMBL/GenBank/DDBJ databases">
        <title>Genomes of endolithic fungi from Antarctica.</title>
        <authorList>
            <person name="Coleine C."/>
            <person name="Masonjones S."/>
            <person name="Stajich J.E."/>
        </authorList>
    </citation>
    <scope>NUCLEOTIDE SEQUENCE [LARGE SCALE GENOMIC DNA]</scope>
    <source>
        <strain evidence="15 16">CCFEE 6315</strain>
    </source>
</reference>
<evidence type="ECO:0000256" key="7">
    <source>
        <dbReference type="ARBA" id="ARBA00023053"/>
    </source>
</evidence>
<dbReference type="GO" id="GO:0030007">
    <property type="term" value="P:intracellular potassium ion homeostasis"/>
    <property type="evidence" value="ECO:0007669"/>
    <property type="project" value="TreeGrafter"/>
</dbReference>
<dbReference type="InterPro" id="IPR006153">
    <property type="entry name" value="Cation/H_exchanger_TM"/>
</dbReference>
<feature type="compositionally biased region" description="Basic and acidic residues" evidence="11">
    <location>
        <begin position="552"/>
        <end position="565"/>
    </location>
</feature>
<keyword evidence="4" id="KW-0050">Antiport</keyword>
<evidence type="ECO:0000256" key="5">
    <source>
        <dbReference type="ARBA" id="ARBA00022692"/>
    </source>
</evidence>
<dbReference type="GO" id="GO:0036376">
    <property type="term" value="P:sodium ion export across plasma membrane"/>
    <property type="evidence" value="ECO:0007669"/>
    <property type="project" value="InterPro"/>
</dbReference>
<keyword evidence="10" id="KW-0739">Sodium transport</keyword>
<feature type="compositionally biased region" description="Basic and acidic residues" evidence="11">
    <location>
        <begin position="684"/>
        <end position="712"/>
    </location>
</feature>
<dbReference type="InterPro" id="IPR013928">
    <property type="entry name" value="Cation/H_antiporter_C"/>
</dbReference>
<keyword evidence="8" id="KW-0406">Ion transport</keyword>
<feature type="transmembrane region" description="Helical" evidence="12">
    <location>
        <begin position="246"/>
        <end position="263"/>
    </location>
</feature>
<feature type="compositionally biased region" description="Basic and acidic residues" evidence="11">
    <location>
        <begin position="1063"/>
        <end position="1077"/>
    </location>
</feature>
<evidence type="ECO:0000256" key="9">
    <source>
        <dbReference type="ARBA" id="ARBA00023136"/>
    </source>
</evidence>
<feature type="transmembrane region" description="Helical" evidence="12">
    <location>
        <begin position="202"/>
        <end position="226"/>
    </location>
</feature>
<dbReference type="AlphaFoldDB" id="A0A4V5N7A1"/>
<evidence type="ECO:0000256" key="4">
    <source>
        <dbReference type="ARBA" id="ARBA00022449"/>
    </source>
</evidence>
<keyword evidence="5 12" id="KW-0812">Transmembrane</keyword>
<comment type="caution">
    <text evidence="15">The sequence shown here is derived from an EMBL/GenBank/DDBJ whole genome shotgun (WGS) entry which is preliminary data.</text>
</comment>
<keyword evidence="3" id="KW-0813">Transport</keyword>
<organism evidence="15 16">
    <name type="scientific">Salinomyces thailandicus</name>
    <dbReference type="NCBI Taxonomy" id="706561"/>
    <lineage>
        <taxon>Eukaryota</taxon>
        <taxon>Fungi</taxon>
        <taxon>Dikarya</taxon>
        <taxon>Ascomycota</taxon>
        <taxon>Pezizomycotina</taxon>
        <taxon>Dothideomycetes</taxon>
        <taxon>Dothideomycetidae</taxon>
        <taxon>Mycosphaerellales</taxon>
        <taxon>Teratosphaeriaceae</taxon>
        <taxon>Salinomyces</taxon>
    </lineage>
</organism>
<name>A0A4V5N7A1_9PEZI</name>
<evidence type="ECO:0000256" key="6">
    <source>
        <dbReference type="ARBA" id="ARBA00022989"/>
    </source>
</evidence>
<dbReference type="Pfam" id="PF00999">
    <property type="entry name" value="Na_H_Exchanger"/>
    <property type="match status" value="1"/>
</dbReference>
<feature type="compositionally biased region" description="Basic and acidic residues" evidence="11">
    <location>
        <begin position="889"/>
        <end position="903"/>
    </location>
</feature>
<feature type="compositionally biased region" description="Polar residues" evidence="11">
    <location>
        <begin position="1013"/>
        <end position="1024"/>
    </location>
</feature>
<accession>A0A4V5N7A1</accession>
<feature type="compositionally biased region" description="Low complexity" evidence="11">
    <location>
        <begin position="470"/>
        <end position="480"/>
    </location>
</feature>
<dbReference type="GO" id="GO:0015385">
    <property type="term" value="F:sodium:proton antiporter activity"/>
    <property type="evidence" value="ECO:0007669"/>
    <property type="project" value="InterPro"/>
</dbReference>
<evidence type="ECO:0000259" key="14">
    <source>
        <dbReference type="Pfam" id="PF08619"/>
    </source>
</evidence>
<keyword evidence="6 12" id="KW-1133">Transmembrane helix</keyword>
<feature type="transmembrane region" description="Helical" evidence="12">
    <location>
        <begin position="102"/>
        <end position="125"/>
    </location>
</feature>
<dbReference type="Pfam" id="PF08619">
    <property type="entry name" value="Nha1_C"/>
    <property type="match status" value="1"/>
</dbReference>
<comment type="subcellular location">
    <subcellularLocation>
        <location evidence="1">Membrane</location>
        <topology evidence="1">Multi-pass membrane protein</topology>
    </subcellularLocation>
</comment>
<feature type="transmembrane region" description="Helical" evidence="12">
    <location>
        <begin position="362"/>
        <end position="383"/>
    </location>
</feature>
<feature type="compositionally biased region" description="Acidic residues" evidence="11">
    <location>
        <begin position="610"/>
        <end position="624"/>
    </location>
</feature>
<keyword evidence="9 12" id="KW-0472">Membrane</keyword>
<feature type="transmembrane region" description="Helical" evidence="12">
    <location>
        <begin position="12"/>
        <end position="29"/>
    </location>
</feature>
<feature type="compositionally biased region" description="Basic and acidic residues" evidence="11">
    <location>
        <begin position="762"/>
        <end position="789"/>
    </location>
</feature>
<feature type="compositionally biased region" description="Acidic residues" evidence="11">
    <location>
        <begin position="996"/>
        <end position="1005"/>
    </location>
</feature>
<evidence type="ECO:0000259" key="13">
    <source>
        <dbReference type="Pfam" id="PF00999"/>
    </source>
</evidence>
<feature type="transmembrane region" description="Helical" evidence="12">
    <location>
        <begin position="36"/>
        <end position="54"/>
    </location>
</feature>
<evidence type="ECO:0000256" key="10">
    <source>
        <dbReference type="ARBA" id="ARBA00023201"/>
    </source>
</evidence>
<feature type="compositionally biased region" description="Low complexity" evidence="11">
    <location>
        <begin position="1079"/>
        <end position="1097"/>
    </location>
</feature>
<feature type="compositionally biased region" description="Basic residues" evidence="11">
    <location>
        <begin position="1100"/>
        <end position="1110"/>
    </location>
</feature>
<keyword evidence="16" id="KW-1185">Reference proteome</keyword>
<comment type="similarity">
    <text evidence="2">Belongs to the fungal Na(+)/H(+) exchanger family.</text>
</comment>
<evidence type="ECO:0000256" key="2">
    <source>
        <dbReference type="ARBA" id="ARBA00005248"/>
    </source>
</evidence>
<feature type="compositionally biased region" description="Basic and acidic residues" evidence="11">
    <location>
        <begin position="1031"/>
        <end position="1053"/>
    </location>
</feature>
<feature type="region of interest" description="Disordered" evidence="11">
    <location>
        <begin position="470"/>
        <end position="1110"/>
    </location>
</feature>
<protein>
    <submittedName>
        <fullName evidence="15">Uncharacterized protein</fullName>
    </submittedName>
</protein>
<feature type="compositionally biased region" description="Basic and acidic residues" evidence="11">
    <location>
        <begin position="921"/>
        <end position="948"/>
    </location>
</feature>
<dbReference type="InterPro" id="IPR004712">
    <property type="entry name" value="Na+/H+_antiporter_fungi"/>
</dbReference>
<evidence type="ECO:0000313" key="16">
    <source>
        <dbReference type="Proteomes" id="UP000308549"/>
    </source>
</evidence>
<feature type="compositionally biased region" description="Low complexity" evidence="11">
    <location>
        <begin position="806"/>
        <end position="819"/>
    </location>
</feature>
<feature type="transmembrane region" description="Helical" evidence="12">
    <location>
        <begin position="328"/>
        <end position="350"/>
    </location>
</feature>
<evidence type="ECO:0000256" key="11">
    <source>
        <dbReference type="SAM" id="MobiDB-lite"/>
    </source>
</evidence>
<feature type="compositionally biased region" description="Basic and acidic residues" evidence="11">
    <location>
        <begin position="834"/>
        <end position="849"/>
    </location>
</feature>
<dbReference type="Gene3D" id="1.20.1530.20">
    <property type="match status" value="1"/>
</dbReference>
<dbReference type="GO" id="GO:0005886">
    <property type="term" value="C:plasma membrane"/>
    <property type="evidence" value="ECO:0007669"/>
    <property type="project" value="InterPro"/>
</dbReference>
<evidence type="ECO:0000256" key="1">
    <source>
        <dbReference type="ARBA" id="ARBA00004141"/>
    </source>
</evidence>
<feature type="transmembrane region" description="Helical" evidence="12">
    <location>
        <begin position="297"/>
        <end position="316"/>
    </location>
</feature>
<dbReference type="InterPro" id="IPR038770">
    <property type="entry name" value="Na+/solute_symporter_sf"/>
</dbReference>
<proteinExistence type="inferred from homology"/>
<sequence>MAWEHLAINKPHLVYIILGGFTTLFMLCSSVIKERFYIGEATVATLCGIIFGPHGANLINPMTWGNTDQITLEFSRIVLVVQCFAVGVELPKAYMERHWRSVTLLLIPVMTFGWLITSLFIWAMFNPSLNWLDSLCVAACVTATDPVLASSVVGKGKFAKRVPKHLRDLLSAESGCNDGMAFPFVYLALYIIHYKGEPDHVALHWFCVTILYECIFGCFYGVLIGYIARRLIRHAHEKDWIDRESFLVFYFVLALFCAGSGALLGLDDLLVGFACGVGFSNDGWFTEKTEETHVSNVIDLLINLAFFVYFGTIIPWEQYNAGYLNLDVWRLVVIAILVLFFRRIPIMLALKPVIPDIKTWREALFAGHFGPIGVGAIFVAILARGELETELESTTPLAELPEPGFPHRNIIETIWPITTFLVITSIIVHGSSIAVFTLGKHINTLTLTMSYTQANEQGPSWMDRLPRIQSRSRSSMSMQRSDSEVDEKDNSAALPPGVLPPIGAPGTFLRRQREEDTPSRASSRLRSRRSKKWETGQGPGGPISQSAIAPVSRRESEEPWSRSDSDTLAMKSESPPSSEEMKEHRLAYQKPDTGPEPEAGQHQQSGAGEIFEEGNETVYEDEEGNVLAVENSKDERGGEGQQAREDFELREGRRLMRQEHANENHGVAPTKNNPNEDTAGAIQKDLKNLTSNEHEAKGTPERPGKQWREGVKKMSTMGGFRKGDGVPKAKKEPKPKAEAAKPGPARAYQYGNTIIVEDEDGEVIKKYDIPAPDKKQPTPGDSKKSEKRIGQMGRMLGLGAKDTKADAAAPDPSSAAKESAPPPEGQSASKRQQIRREQAESQAAEDQRLRFTINSGGRRMSTAEFIDQIRQMDPKSRAQVVENSNAPEPVKREARLDAREQAAAKRGGASGHQASVPVVPEHPERDAHRDSEPALHPVESHETGELKLVDSNNQEVPFHDVTSDLRAYQNRSAHGGGETAAERRRREALQQQRSPDDDEDSEDDGTERIPPARQQSYVGVSASSKQHHDRHPSEANETAAERRRREGALGLREEESDSDDDDTPRRVPESRGIRFADEAPSPQAQPQAQPSQQDQQPRPTRLRWGKNVGR</sequence>
<keyword evidence="7" id="KW-0915">Sodium</keyword>
<evidence type="ECO:0000313" key="15">
    <source>
        <dbReference type="EMBL" id="TKA29259.1"/>
    </source>
</evidence>
<feature type="transmembrane region" description="Helical" evidence="12">
    <location>
        <begin position="414"/>
        <end position="439"/>
    </location>
</feature>
<dbReference type="PANTHER" id="PTHR31382:SF4">
    <property type="entry name" value="NA(+)_H(+) ANTIPORTER"/>
    <property type="match status" value="1"/>
</dbReference>
<dbReference type="GO" id="GO:0120029">
    <property type="term" value="P:proton export across plasma membrane"/>
    <property type="evidence" value="ECO:0007669"/>
    <property type="project" value="InterPro"/>
</dbReference>
<dbReference type="PANTHER" id="PTHR31382">
    <property type="entry name" value="NA(+)/H(+) ANTIPORTER"/>
    <property type="match status" value="1"/>
</dbReference>
<dbReference type="Proteomes" id="UP000308549">
    <property type="component" value="Unassembled WGS sequence"/>
</dbReference>
<dbReference type="EMBL" id="NAJL01000015">
    <property type="protein sequence ID" value="TKA29259.1"/>
    <property type="molecule type" value="Genomic_DNA"/>
</dbReference>
<feature type="domain" description="Alkali metal cation/H+ antiporter Nha1 C-terminal" evidence="14">
    <location>
        <begin position="461"/>
        <end position="1060"/>
    </location>
</feature>
<feature type="domain" description="Cation/H+ exchanger transmembrane" evidence="13">
    <location>
        <begin position="25"/>
        <end position="436"/>
    </location>
</feature>
<feature type="compositionally biased region" description="Basic and acidic residues" evidence="11">
    <location>
        <begin position="721"/>
        <end position="739"/>
    </location>
</feature>
<dbReference type="OrthoDB" id="2190219at2759"/>
<dbReference type="GO" id="GO:0042391">
    <property type="term" value="P:regulation of membrane potential"/>
    <property type="evidence" value="ECO:0007669"/>
    <property type="project" value="InterPro"/>
</dbReference>